<dbReference type="EMBL" id="SMLW01000335">
    <property type="protein sequence ID" value="MTI23949.1"/>
    <property type="molecule type" value="Genomic_DNA"/>
</dbReference>
<name>A0ABW9RIT1_9BACT</name>
<gene>
    <name evidence="2" type="ORF">E1163_03215</name>
</gene>
<accession>A0ABW9RIT1</accession>
<dbReference type="Proteomes" id="UP000798808">
    <property type="component" value="Unassembled WGS sequence"/>
</dbReference>
<dbReference type="PROSITE" id="PS50943">
    <property type="entry name" value="HTH_CROC1"/>
    <property type="match status" value="1"/>
</dbReference>
<dbReference type="InterPro" id="IPR010982">
    <property type="entry name" value="Lambda_DNA-bd_dom_sf"/>
</dbReference>
<dbReference type="SMART" id="SM00530">
    <property type="entry name" value="HTH_XRE"/>
    <property type="match status" value="1"/>
</dbReference>
<proteinExistence type="predicted"/>
<keyword evidence="3" id="KW-1185">Reference proteome</keyword>
<sequence length="73" mass="8366">MEPQLFLRQFGQHVRNLRLKKKISTEQMAKICSIPELKIVQLENGQLNSPIGLLINIAEALELELHELFSPNT</sequence>
<organism evidence="2 3">
    <name type="scientific">Fulvivirga kasyanovii</name>
    <dbReference type="NCBI Taxonomy" id="396812"/>
    <lineage>
        <taxon>Bacteria</taxon>
        <taxon>Pseudomonadati</taxon>
        <taxon>Bacteroidota</taxon>
        <taxon>Cytophagia</taxon>
        <taxon>Cytophagales</taxon>
        <taxon>Fulvivirgaceae</taxon>
        <taxon>Fulvivirga</taxon>
    </lineage>
</organism>
<evidence type="ECO:0000259" key="1">
    <source>
        <dbReference type="PROSITE" id="PS50943"/>
    </source>
</evidence>
<dbReference type="SUPFAM" id="SSF47413">
    <property type="entry name" value="lambda repressor-like DNA-binding domains"/>
    <property type="match status" value="1"/>
</dbReference>
<dbReference type="RefSeq" id="WP_155169398.1">
    <property type="nucleotide sequence ID" value="NZ_BAAAFL010000005.1"/>
</dbReference>
<dbReference type="Gene3D" id="1.10.260.40">
    <property type="entry name" value="lambda repressor-like DNA-binding domains"/>
    <property type="match status" value="1"/>
</dbReference>
<feature type="domain" description="HTH cro/C1-type" evidence="1">
    <location>
        <begin position="14"/>
        <end position="68"/>
    </location>
</feature>
<comment type="caution">
    <text evidence="2">The sequence shown here is derived from an EMBL/GenBank/DDBJ whole genome shotgun (WGS) entry which is preliminary data.</text>
</comment>
<evidence type="ECO:0000313" key="2">
    <source>
        <dbReference type="EMBL" id="MTI23949.1"/>
    </source>
</evidence>
<evidence type="ECO:0000313" key="3">
    <source>
        <dbReference type="Proteomes" id="UP000798808"/>
    </source>
</evidence>
<reference evidence="2 3" key="1">
    <citation type="submission" date="2019-02" db="EMBL/GenBank/DDBJ databases">
        <authorList>
            <person name="Goldberg S.R."/>
            <person name="Haltli B.A."/>
            <person name="Correa H."/>
            <person name="Russell K.G."/>
        </authorList>
    </citation>
    <scope>NUCLEOTIDE SEQUENCE [LARGE SCALE GENOMIC DNA]</scope>
    <source>
        <strain evidence="2 3">JCM 16186</strain>
    </source>
</reference>
<dbReference type="InterPro" id="IPR001387">
    <property type="entry name" value="Cro/C1-type_HTH"/>
</dbReference>
<protein>
    <submittedName>
        <fullName evidence="2">Transcriptional regulator</fullName>
    </submittedName>
</protein>